<accession>A0A1C0AGS2</accession>
<name>A0A1C0AGS2_9ACTN</name>
<keyword evidence="1" id="KW-1133">Transmembrane helix</keyword>
<keyword evidence="3" id="KW-1185">Reference proteome</keyword>
<protein>
    <submittedName>
        <fullName evidence="2">Uncharacterized protein</fullName>
    </submittedName>
</protein>
<evidence type="ECO:0000256" key="1">
    <source>
        <dbReference type="SAM" id="Phobius"/>
    </source>
</evidence>
<proteinExistence type="predicted"/>
<dbReference type="AlphaFoldDB" id="A0A1C0AGS2"/>
<feature type="transmembrane region" description="Helical" evidence="1">
    <location>
        <begin position="48"/>
        <end position="70"/>
    </location>
</feature>
<evidence type="ECO:0000313" key="3">
    <source>
        <dbReference type="Proteomes" id="UP000093501"/>
    </source>
</evidence>
<reference evidence="3" key="1">
    <citation type="submission" date="2016-07" db="EMBL/GenBank/DDBJ databases">
        <authorList>
            <person name="Florea S."/>
            <person name="Webb J.S."/>
            <person name="Jaromczyk J."/>
            <person name="Schardl C.L."/>
        </authorList>
    </citation>
    <scope>NUCLEOTIDE SEQUENCE [LARGE SCALE GENOMIC DNA]</scope>
    <source>
        <strain evidence="3">IPBSL-7</strain>
    </source>
</reference>
<dbReference type="Proteomes" id="UP000093501">
    <property type="component" value="Unassembled WGS sequence"/>
</dbReference>
<keyword evidence="1" id="KW-0812">Transmembrane</keyword>
<feature type="transmembrane region" description="Helical" evidence="1">
    <location>
        <begin position="82"/>
        <end position="103"/>
    </location>
</feature>
<evidence type="ECO:0000313" key="2">
    <source>
        <dbReference type="EMBL" id="OCL30872.1"/>
    </source>
</evidence>
<sequence length="114" mass="12875">MAIVTGLLFSTLIFLIQLRHQVRVDPATKAARNEPDRANIDNGFFSAAYAIVVGVVIIIGLILQGMLAPAVAWPWARVASNWLIYALFAHFLMTMWLCVVRLWRMYEVFGLNKP</sequence>
<dbReference type="EMBL" id="MBQD01000027">
    <property type="protein sequence ID" value="OCL30872.1"/>
    <property type="molecule type" value="Genomic_DNA"/>
</dbReference>
<organism evidence="2 3">
    <name type="scientific">Tessaracoccus lapidicaptus</name>
    <dbReference type="NCBI Taxonomy" id="1427523"/>
    <lineage>
        <taxon>Bacteria</taxon>
        <taxon>Bacillati</taxon>
        <taxon>Actinomycetota</taxon>
        <taxon>Actinomycetes</taxon>
        <taxon>Propionibacteriales</taxon>
        <taxon>Propionibacteriaceae</taxon>
        <taxon>Tessaracoccus</taxon>
    </lineage>
</organism>
<gene>
    <name evidence="2" type="ORF">BCR15_10370</name>
</gene>
<keyword evidence="1" id="KW-0472">Membrane</keyword>
<comment type="caution">
    <text evidence="2">The sequence shown here is derived from an EMBL/GenBank/DDBJ whole genome shotgun (WGS) entry which is preliminary data.</text>
</comment>